<dbReference type="EMBL" id="BARS01017454">
    <property type="protein sequence ID" value="GAF97933.1"/>
    <property type="molecule type" value="Genomic_DNA"/>
</dbReference>
<dbReference type="Gene3D" id="3.90.950.20">
    <property type="entry name" value="CinA-like"/>
    <property type="match status" value="1"/>
</dbReference>
<dbReference type="InterPro" id="IPR008136">
    <property type="entry name" value="CinA_C"/>
</dbReference>
<sequence>TEGMESLEQEVGALLRRKGLTLALVESASGGLISHLITNVPGSSDYYKGSITAYSNQVKVKLVGVKEKTLEEYGAVSPQVAEEMAQSGRKLLAADICLADTGIAGPGGATQGKPVGFFCIGLSHRAGTSSRRYNFTGNRQQNKQKAAEAALCWLREYLLDLE</sequence>
<protein>
    <recommendedName>
        <fullName evidence="1">CinA C-terminal domain-containing protein</fullName>
    </recommendedName>
</protein>
<proteinExistence type="predicted"/>
<evidence type="ECO:0000313" key="2">
    <source>
        <dbReference type="EMBL" id="GAF97933.1"/>
    </source>
</evidence>
<gene>
    <name evidence="2" type="ORF">S01H1_28546</name>
</gene>
<dbReference type="NCBIfam" id="TIGR00199">
    <property type="entry name" value="PncC_domain"/>
    <property type="match status" value="1"/>
</dbReference>
<feature type="domain" description="CinA C-terminal" evidence="1">
    <location>
        <begin position="5"/>
        <end position="158"/>
    </location>
</feature>
<dbReference type="InterPro" id="IPR036653">
    <property type="entry name" value="CinA-like_C"/>
</dbReference>
<feature type="non-terminal residue" evidence="2">
    <location>
        <position position="1"/>
    </location>
</feature>
<dbReference type="Pfam" id="PF02464">
    <property type="entry name" value="CinA"/>
    <property type="match status" value="1"/>
</dbReference>
<dbReference type="AlphaFoldDB" id="X0TWF2"/>
<name>X0TWF2_9ZZZZ</name>
<comment type="caution">
    <text evidence="2">The sequence shown here is derived from an EMBL/GenBank/DDBJ whole genome shotgun (WGS) entry which is preliminary data.</text>
</comment>
<dbReference type="SUPFAM" id="SSF142433">
    <property type="entry name" value="CinA-like"/>
    <property type="match status" value="1"/>
</dbReference>
<accession>X0TWF2</accession>
<evidence type="ECO:0000259" key="1">
    <source>
        <dbReference type="Pfam" id="PF02464"/>
    </source>
</evidence>
<reference evidence="2" key="1">
    <citation type="journal article" date="2014" name="Front. Microbiol.">
        <title>High frequency of phylogenetically diverse reductive dehalogenase-homologous genes in deep subseafloor sedimentary metagenomes.</title>
        <authorList>
            <person name="Kawai M."/>
            <person name="Futagami T."/>
            <person name="Toyoda A."/>
            <person name="Takaki Y."/>
            <person name="Nishi S."/>
            <person name="Hori S."/>
            <person name="Arai W."/>
            <person name="Tsubouchi T."/>
            <person name="Morono Y."/>
            <person name="Uchiyama I."/>
            <person name="Ito T."/>
            <person name="Fujiyama A."/>
            <person name="Inagaki F."/>
            <person name="Takami H."/>
        </authorList>
    </citation>
    <scope>NUCLEOTIDE SEQUENCE</scope>
    <source>
        <strain evidence="2">Expedition CK06-06</strain>
    </source>
</reference>
<organism evidence="2">
    <name type="scientific">marine sediment metagenome</name>
    <dbReference type="NCBI Taxonomy" id="412755"/>
    <lineage>
        <taxon>unclassified sequences</taxon>
        <taxon>metagenomes</taxon>
        <taxon>ecological metagenomes</taxon>
    </lineage>
</organism>